<protein>
    <submittedName>
        <fullName evidence="1">Rrf2 family transcriptional regulator</fullName>
    </submittedName>
</protein>
<evidence type="ECO:0000313" key="1">
    <source>
        <dbReference type="EMBL" id="NHE56504.1"/>
    </source>
</evidence>
<dbReference type="InterPro" id="IPR036388">
    <property type="entry name" value="WH-like_DNA-bd_sf"/>
</dbReference>
<dbReference type="PROSITE" id="PS51197">
    <property type="entry name" value="HTH_RRF2_2"/>
    <property type="match status" value="1"/>
</dbReference>
<gene>
    <name evidence="1" type="ORF">G9Q97_06725</name>
</gene>
<dbReference type="Gene3D" id="1.10.10.10">
    <property type="entry name" value="Winged helix-like DNA-binding domain superfamily/Winged helix DNA-binding domain"/>
    <property type="match status" value="1"/>
</dbReference>
<dbReference type="NCBIfam" id="TIGR00738">
    <property type="entry name" value="rrf2_super"/>
    <property type="match status" value="1"/>
</dbReference>
<dbReference type="InterPro" id="IPR000944">
    <property type="entry name" value="Tscrpt_reg_Rrf2"/>
</dbReference>
<dbReference type="EMBL" id="JAANYN010000002">
    <property type="protein sequence ID" value="NHE56504.1"/>
    <property type="molecule type" value="Genomic_DNA"/>
</dbReference>
<dbReference type="Pfam" id="PF02082">
    <property type="entry name" value="Rrf2"/>
    <property type="match status" value="1"/>
</dbReference>
<reference evidence="1 2" key="1">
    <citation type="submission" date="2020-03" db="EMBL/GenBank/DDBJ databases">
        <title>Cyclobacterium plantarum sp. nov., a marine bacterium isolated from a coastal-marine wetland.</title>
        <authorList>
            <person name="Sanchez-Porro C."/>
            <person name="Ventosa A."/>
            <person name="Amoozegar M."/>
        </authorList>
    </citation>
    <scope>NUCLEOTIDE SEQUENCE [LARGE SCALE GENOMIC DNA]</scope>
    <source>
        <strain evidence="1 2">GBPx2</strain>
    </source>
</reference>
<dbReference type="RefSeq" id="WP_166144421.1">
    <property type="nucleotide sequence ID" value="NZ_JAANYN010000002.1"/>
</dbReference>
<dbReference type="PANTHER" id="PTHR33221:SF13">
    <property type="entry name" value="TRANSCRIPTIONAL REGULATOR-RELATED"/>
    <property type="match status" value="1"/>
</dbReference>
<keyword evidence="2" id="KW-1185">Reference proteome</keyword>
<proteinExistence type="predicted"/>
<dbReference type="PANTHER" id="PTHR33221">
    <property type="entry name" value="WINGED HELIX-TURN-HELIX TRANSCRIPTIONAL REGULATOR, RRF2 FAMILY"/>
    <property type="match status" value="1"/>
</dbReference>
<comment type="caution">
    <text evidence="1">The sequence shown here is derived from an EMBL/GenBank/DDBJ whole genome shotgun (WGS) entry which is preliminary data.</text>
</comment>
<name>A0ABX0H3V1_9BACT</name>
<dbReference type="Proteomes" id="UP000649799">
    <property type="component" value="Unassembled WGS sequence"/>
</dbReference>
<accession>A0ABX0H3V1</accession>
<dbReference type="InterPro" id="IPR036390">
    <property type="entry name" value="WH_DNA-bd_sf"/>
</dbReference>
<organism evidence="1 2">
    <name type="scientific">Cyclobacterium plantarum</name>
    <dbReference type="NCBI Taxonomy" id="2716263"/>
    <lineage>
        <taxon>Bacteria</taxon>
        <taxon>Pseudomonadati</taxon>
        <taxon>Bacteroidota</taxon>
        <taxon>Cytophagia</taxon>
        <taxon>Cytophagales</taxon>
        <taxon>Cyclobacteriaceae</taxon>
        <taxon>Cyclobacterium</taxon>
    </lineage>
</organism>
<dbReference type="SUPFAM" id="SSF46785">
    <property type="entry name" value="Winged helix' DNA-binding domain"/>
    <property type="match status" value="1"/>
</dbReference>
<evidence type="ECO:0000313" key="2">
    <source>
        <dbReference type="Proteomes" id="UP000649799"/>
    </source>
</evidence>
<sequence>MFSKSCEYGIKAIIYIATRSLEGERVKIREVSKGINAPEAFTAKILTSLIKEKILESRKGPYGGFIIGIQRIAEIKVSDIVSAIDGEDIYKGCGLGLEECNNSQPCPMHGKFVKIREELREMLESTTILELATGLKSGKALLIR</sequence>